<feature type="transmembrane region" description="Helical" evidence="2">
    <location>
        <begin position="249"/>
        <end position="271"/>
    </location>
</feature>
<feature type="compositionally biased region" description="Polar residues" evidence="1">
    <location>
        <begin position="289"/>
        <end position="302"/>
    </location>
</feature>
<protein>
    <submittedName>
        <fullName evidence="3">Uncharacterized protein</fullName>
    </submittedName>
</protein>
<comment type="caution">
    <text evidence="3">The sequence shown here is derived from an EMBL/GenBank/DDBJ whole genome shotgun (WGS) entry which is preliminary data.</text>
</comment>
<keyword evidence="2" id="KW-0472">Membrane</keyword>
<proteinExistence type="predicted"/>
<keyword evidence="2" id="KW-1133">Transmembrane helix</keyword>
<dbReference type="AlphaFoldDB" id="A0AAN7SPN6"/>
<evidence type="ECO:0000313" key="3">
    <source>
        <dbReference type="EMBL" id="KAK4876420.1"/>
    </source>
</evidence>
<keyword evidence="2" id="KW-0812">Transmembrane</keyword>
<gene>
    <name evidence="3" type="ORF">RN001_012842</name>
</gene>
<dbReference type="EMBL" id="JARPUR010000005">
    <property type="protein sequence ID" value="KAK4876420.1"/>
    <property type="molecule type" value="Genomic_DNA"/>
</dbReference>
<keyword evidence="4" id="KW-1185">Reference proteome</keyword>
<feature type="region of interest" description="Disordered" evidence="1">
    <location>
        <begin position="289"/>
        <end position="308"/>
    </location>
</feature>
<reference evidence="4" key="1">
    <citation type="submission" date="2023-01" db="EMBL/GenBank/DDBJ databases">
        <title>Key to firefly adult light organ development and bioluminescence: homeobox transcription factors regulate luciferase expression and transportation to peroxisome.</title>
        <authorList>
            <person name="Fu X."/>
        </authorList>
    </citation>
    <scope>NUCLEOTIDE SEQUENCE [LARGE SCALE GENOMIC DNA]</scope>
</reference>
<evidence type="ECO:0000256" key="1">
    <source>
        <dbReference type="SAM" id="MobiDB-lite"/>
    </source>
</evidence>
<sequence>MTMALTNIHYYVLFIPLSSLINLSSTYKIMSLDDHKLCSPITNRKIKLETESSSGLIVSLGRLKDHSWAWEKNFICSFKVQTRSHLGLFIVIQNIVFRKNLSTDECIDYVQYKRSDGSTSKKYCGRLNAALGMDRIFAPDVYATELAPTVNSFIDPTGIVDVNIYISREALKAYEEMELEIAFTTFSYCYISSKDQNQQCNSKFKEHCIYKGFFNDGYVNCPYPDCVDEGGCSDNNKVQESHTSVGNKVVIGSVTTLFIVFVCFICCIWLCRKYKKLCWSNTFAGPTTTNENTQSADANESNMHPIPMPSTTRVVASTAVTSVNLEEDKDLPPSYDSLFPNR</sequence>
<name>A0AAN7SPN6_9COLE</name>
<accession>A0AAN7SPN6</accession>
<evidence type="ECO:0000313" key="4">
    <source>
        <dbReference type="Proteomes" id="UP001353858"/>
    </source>
</evidence>
<dbReference type="Proteomes" id="UP001353858">
    <property type="component" value="Unassembled WGS sequence"/>
</dbReference>
<evidence type="ECO:0000256" key="2">
    <source>
        <dbReference type="SAM" id="Phobius"/>
    </source>
</evidence>
<organism evidence="3 4">
    <name type="scientific">Aquatica leii</name>
    <dbReference type="NCBI Taxonomy" id="1421715"/>
    <lineage>
        <taxon>Eukaryota</taxon>
        <taxon>Metazoa</taxon>
        <taxon>Ecdysozoa</taxon>
        <taxon>Arthropoda</taxon>
        <taxon>Hexapoda</taxon>
        <taxon>Insecta</taxon>
        <taxon>Pterygota</taxon>
        <taxon>Neoptera</taxon>
        <taxon>Endopterygota</taxon>
        <taxon>Coleoptera</taxon>
        <taxon>Polyphaga</taxon>
        <taxon>Elateriformia</taxon>
        <taxon>Elateroidea</taxon>
        <taxon>Lampyridae</taxon>
        <taxon>Luciolinae</taxon>
        <taxon>Aquatica</taxon>
    </lineage>
</organism>